<keyword evidence="1" id="KW-1133">Transmembrane helix</keyword>
<protein>
    <recommendedName>
        <fullName evidence="4">Cardiolipin synthase N-terminal domain-containing protein</fullName>
    </recommendedName>
</protein>
<keyword evidence="1" id="KW-0812">Transmembrane</keyword>
<proteinExistence type="predicted"/>
<accession>A0ABS3HJQ6</accession>
<reference evidence="2 3" key="1">
    <citation type="submission" date="2021-03" db="EMBL/GenBank/DDBJ databases">
        <title>Enterococcal diversity collection.</title>
        <authorList>
            <person name="Gilmore M.S."/>
            <person name="Schwartzman J."/>
            <person name="Van Tyne D."/>
            <person name="Martin M."/>
            <person name="Earl A.M."/>
            <person name="Manson A.L."/>
            <person name="Straub T."/>
            <person name="Salamzade R."/>
            <person name="Saavedra J."/>
            <person name="Lebreton F."/>
            <person name="Prichula J."/>
            <person name="Schaufler K."/>
            <person name="Gaca A."/>
            <person name="Sgardioli B."/>
            <person name="Wagenaar J."/>
            <person name="Strong T."/>
        </authorList>
    </citation>
    <scope>NUCLEOTIDE SEQUENCE [LARGE SCALE GENOMIC DNA]</scope>
    <source>
        <strain evidence="2 3">MJM16</strain>
    </source>
</reference>
<sequence length="73" mass="8302">MYNFVWLSAGMGGLSLILAIFFLVKDLAYCERTQQKKLTYLLANWGMFLLAIVWIGLGISLYVLIQNQLTALK</sequence>
<keyword evidence="1" id="KW-0472">Membrane</keyword>
<evidence type="ECO:0000313" key="3">
    <source>
        <dbReference type="Proteomes" id="UP000664495"/>
    </source>
</evidence>
<comment type="caution">
    <text evidence="2">The sequence shown here is derived from an EMBL/GenBank/DDBJ whole genome shotgun (WGS) entry which is preliminary data.</text>
</comment>
<evidence type="ECO:0000313" key="2">
    <source>
        <dbReference type="EMBL" id="MBO0453686.1"/>
    </source>
</evidence>
<evidence type="ECO:0000256" key="1">
    <source>
        <dbReference type="SAM" id="Phobius"/>
    </source>
</evidence>
<keyword evidence="3" id="KW-1185">Reference proteome</keyword>
<feature type="transmembrane region" description="Helical" evidence="1">
    <location>
        <begin position="45"/>
        <end position="65"/>
    </location>
</feature>
<dbReference type="EMBL" id="JAFLVR010000036">
    <property type="protein sequence ID" value="MBO0453686.1"/>
    <property type="molecule type" value="Genomic_DNA"/>
</dbReference>
<evidence type="ECO:0008006" key="4">
    <source>
        <dbReference type="Google" id="ProtNLM"/>
    </source>
</evidence>
<organism evidence="2 3">
    <name type="scientific">Candidatus Enterococcus murrayae</name>
    <dbReference type="NCBI Taxonomy" id="2815321"/>
    <lineage>
        <taxon>Bacteria</taxon>
        <taxon>Bacillati</taxon>
        <taxon>Bacillota</taxon>
        <taxon>Bacilli</taxon>
        <taxon>Lactobacillales</taxon>
        <taxon>Enterococcaceae</taxon>
        <taxon>Enterococcus</taxon>
    </lineage>
</organism>
<name>A0ABS3HJQ6_9ENTE</name>
<feature type="non-terminal residue" evidence="2">
    <location>
        <position position="73"/>
    </location>
</feature>
<gene>
    <name evidence="2" type="ORF">JZO85_15595</name>
</gene>
<feature type="transmembrane region" description="Helical" evidence="1">
    <location>
        <begin position="6"/>
        <end position="24"/>
    </location>
</feature>
<dbReference type="Proteomes" id="UP000664495">
    <property type="component" value="Unassembled WGS sequence"/>
</dbReference>
<dbReference type="RefSeq" id="WP_207109450.1">
    <property type="nucleotide sequence ID" value="NZ_JAFLVR010000036.1"/>
</dbReference>